<dbReference type="Pfam" id="PF03869">
    <property type="entry name" value="Arc"/>
    <property type="match status" value="1"/>
</dbReference>
<dbReference type="SUPFAM" id="SSF47598">
    <property type="entry name" value="Ribbon-helix-helix"/>
    <property type="match status" value="1"/>
</dbReference>
<proteinExistence type="predicted"/>
<dbReference type="STRING" id="40578.Xbed_03592"/>
<gene>
    <name evidence="2" type="ORF">Xbed_03592</name>
</gene>
<dbReference type="InterPro" id="IPR010985">
    <property type="entry name" value="Ribbon_hlx_hlx"/>
</dbReference>
<dbReference type="EMBL" id="MUBK01000057">
    <property type="protein sequence ID" value="OTA15416.1"/>
    <property type="molecule type" value="Genomic_DNA"/>
</dbReference>
<evidence type="ECO:0000259" key="1">
    <source>
        <dbReference type="Pfam" id="PF03869"/>
    </source>
</evidence>
<organism evidence="2 3">
    <name type="scientific">Xenorhabdus beddingii</name>
    <dbReference type="NCBI Taxonomy" id="40578"/>
    <lineage>
        <taxon>Bacteria</taxon>
        <taxon>Pseudomonadati</taxon>
        <taxon>Pseudomonadota</taxon>
        <taxon>Gammaproteobacteria</taxon>
        <taxon>Enterobacterales</taxon>
        <taxon>Morganellaceae</taxon>
        <taxon>Xenorhabdus</taxon>
    </lineage>
</organism>
<name>A0A1Y2SB45_9GAMM</name>
<dbReference type="RefSeq" id="WP_139837532.1">
    <property type="nucleotide sequence ID" value="NZ_CAWNHF010000164.1"/>
</dbReference>
<dbReference type="GO" id="GO:0006355">
    <property type="term" value="P:regulation of DNA-templated transcription"/>
    <property type="evidence" value="ECO:0007669"/>
    <property type="project" value="InterPro"/>
</dbReference>
<evidence type="ECO:0000313" key="3">
    <source>
        <dbReference type="Proteomes" id="UP000194204"/>
    </source>
</evidence>
<dbReference type="Gene3D" id="1.10.1220.10">
    <property type="entry name" value="Met repressor-like"/>
    <property type="match status" value="1"/>
</dbReference>
<comment type="caution">
    <text evidence="2">The sequence shown here is derived from an EMBL/GenBank/DDBJ whole genome shotgun (WGS) entry which is preliminary data.</text>
</comment>
<protein>
    <recommendedName>
        <fullName evidence="1">Arc-like DNA binding domain-containing protein</fullName>
    </recommendedName>
</protein>
<evidence type="ECO:0000313" key="2">
    <source>
        <dbReference type="EMBL" id="OTA15416.1"/>
    </source>
</evidence>
<sequence>MSNIGRPPQVNIRMPSEVRESLKNIASIQDRSMNYVIVKALKEYIDRNSEAPTRAGNQGF</sequence>
<keyword evidence="3" id="KW-1185">Reference proteome</keyword>
<dbReference type="InterPro" id="IPR005569">
    <property type="entry name" value="Arc_DNA-bd_dom"/>
</dbReference>
<dbReference type="GO" id="GO:0043565">
    <property type="term" value="F:sequence-specific DNA binding"/>
    <property type="evidence" value="ECO:0007669"/>
    <property type="project" value="UniProtKB-ARBA"/>
</dbReference>
<dbReference type="OrthoDB" id="6465182at2"/>
<dbReference type="InterPro" id="IPR013321">
    <property type="entry name" value="Arc_rbn_hlx_hlx"/>
</dbReference>
<dbReference type="Proteomes" id="UP000194204">
    <property type="component" value="Unassembled WGS sequence"/>
</dbReference>
<reference evidence="2 3" key="1">
    <citation type="submission" date="2017-01" db="EMBL/GenBank/DDBJ databases">
        <title>Deconstructing symbiosis and pathogenesis requirements using a combined genomic-metabolomic approach.</title>
        <authorList>
            <person name="Tobias N.J."/>
            <person name="Wolff H."/>
            <person name="Djahanschiri B."/>
            <person name="Ebersberger I."/>
            <person name="Bode H.B."/>
        </authorList>
    </citation>
    <scope>NUCLEOTIDE SEQUENCE [LARGE SCALE GENOMIC DNA]</scope>
    <source>
        <strain evidence="2 3">DSM 4764</strain>
    </source>
</reference>
<accession>A0A1Y2SB45</accession>
<feature type="domain" description="Arc-like DNA binding" evidence="1">
    <location>
        <begin position="8"/>
        <end position="46"/>
    </location>
</feature>
<dbReference type="AlphaFoldDB" id="A0A1Y2SB45"/>